<dbReference type="AlphaFoldDB" id="A0A2P5EIL5"/>
<keyword evidence="2" id="KW-1185">Reference proteome</keyword>
<dbReference type="Proteomes" id="UP000237000">
    <property type="component" value="Unassembled WGS sequence"/>
</dbReference>
<evidence type="ECO:0000313" key="2">
    <source>
        <dbReference type="Proteomes" id="UP000237000"/>
    </source>
</evidence>
<evidence type="ECO:0000313" key="1">
    <source>
        <dbReference type="EMBL" id="PON85387.1"/>
    </source>
</evidence>
<gene>
    <name evidence="1" type="ORF">TorRG33x02_187970</name>
</gene>
<reference evidence="2" key="1">
    <citation type="submission" date="2016-06" db="EMBL/GenBank/DDBJ databases">
        <title>Parallel loss of symbiosis genes in relatives of nitrogen-fixing non-legume Parasponia.</title>
        <authorList>
            <person name="Van Velzen R."/>
            <person name="Holmer R."/>
            <person name="Bu F."/>
            <person name="Rutten L."/>
            <person name="Van Zeijl A."/>
            <person name="Liu W."/>
            <person name="Santuari L."/>
            <person name="Cao Q."/>
            <person name="Sharma T."/>
            <person name="Shen D."/>
            <person name="Roswanjaya Y."/>
            <person name="Wardhani T."/>
            <person name="Kalhor M.S."/>
            <person name="Jansen J."/>
            <person name="Van den Hoogen J."/>
            <person name="Gungor B."/>
            <person name="Hartog M."/>
            <person name="Hontelez J."/>
            <person name="Verver J."/>
            <person name="Yang W.-C."/>
            <person name="Schijlen E."/>
            <person name="Repin R."/>
            <person name="Schilthuizen M."/>
            <person name="Schranz E."/>
            <person name="Heidstra R."/>
            <person name="Miyata K."/>
            <person name="Fedorova E."/>
            <person name="Kohlen W."/>
            <person name="Bisseling T."/>
            <person name="Smit S."/>
            <person name="Geurts R."/>
        </authorList>
    </citation>
    <scope>NUCLEOTIDE SEQUENCE [LARGE SCALE GENOMIC DNA]</scope>
    <source>
        <strain evidence="2">cv. RG33-2</strain>
    </source>
</reference>
<protein>
    <submittedName>
        <fullName evidence="1">Uncharacterized protein</fullName>
    </submittedName>
</protein>
<accession>A0A2P5EIL5</accession>
<name>A0A2P5EIL5_TREOI</name>
<dbReference type="InParanoid" id="A0A2P5EIL5"/>
<sequence length="96" mass="11229">MDEIEDSPVSRKVLDGSHELRMRKQEWTSWKIEGSSVHVPLESSSMTSLKLEALNPCSITFTFREEELCFSSFLQIFQYKLMWTNLASTPLKEVRR</sequence>
<comment type="caution">
    <text evidence="1">The sequence shown here is derived from an EMBL/GenBank/DDBJ whole genome shotgun (WGS) entry which is preliminary data.</text>
</comment>
<organism evidence="1 2">
    <name type="scientific">Trema orientale</name>
    <name type="common">Charcoal tree</name>
    <name type="synonym">Celtis orientalis</name>
    <dbReference type="NCBI Taxonomy" id="63057"/>
    <lineage>
        <taxon>Eukaryota</taxon>
        <taxon>Viridiplantae</taxon>
        <taxon>Streptophyta</taxon>
        <taxon>Embryophyta</taxon>
        <taxon>Tracheophyta</taxon>
        <taxon>Spermatophyta</taxon>
        <taxon>Magnoliopsida</taxon>
        <taxon>eudicotyledons</taxon>
        <taxon>Gunneridae</taxon>
        <taxon>Pentapetalae</taxon>
        <taxon>rosids</taxon>
        <taxon>fabids</taxon>
        <taxon>Rosales</taxon>
        <taxon>Cannabaceae</taxon>
        <taxon>Trema</taxon>
    </lineage>
</organism>
<dbReference type="EMBL" id="JXTC01000148">
    <property type="protein sequence ID" value="PON85387.1"/>
    <property type="molecule type" value="Genomic_DNA"/>
</dbReference>
<proteinExistence type="predicted"/>